<keyword evidence="3" id="KW-1185">Reference proteome</keyword>
<feature type="compositionally biased region" description="Acidic residues" evidence="1">
    <location>
        <begin position="140"/>
        <end position="149"/>
    </location>
</feature>
<evidence type="ECO:0000313" key="3">
    <source>
        <dbReference type="Proteomes" id="UP000013827"/>
    </source>
</evidence>
<feature type="region of interest" description="Disordered" evidence="1">
    <location>
        <begin position="137"/>
        <end position="175"/>
    </location>
</feature>
<accession>A0A0D3JIP7</accession>
<dbReference type="RefSeq" id="XP_005775811.1">
    <property type="nucleotide sequence ID" value="XM_005775754.1"/>
</dbReference>
<dbReference type="PaxDb" id="2903-EOD23382"/>
<protein>
    <submittedName>
        <fullName evidence="2">Uncharacterized protein</fullName>
    </submittedName>
</protein>
<sequence>MALPGRCFRFQAESCGMHPDRSLCPFCGAPKRGHVCRWAWPVRSKPVPAATPGVQPRGGSARIQLSQQLRSPPDAPDSDSYSAESREGPAAEGWLSEGPHVGERVLRRVKGHGVVRAAVRLYLPPGDAEDEPALWRIEHDDGDSEDLEEHELREAKERLERSAAAARTRGQKQRA</sequence>
<dbReference type="AlphaFoldDB" id="A0A0D3JIP7"/>
<evidence type="ECO:0000256" key="1">
    <source>
        <dbReference type="SAM" id="MobiDB-lite"/>
    </source>
</evidence>
<dbReference type="HOGENOM" id="CLU_1535326_0_0_1"/>
<proteinExistence type="predicted"/>
<reference evidence="2" key="2">
    <citation type="submission" date="2024-10" db="UniProtKB">
        <authorList>
            <consortium name="EnsemblProtists"/>
        </authorList>
    </citation>
    <scope>IDENTIFICATION</scope>
</reference>
<feature type="region of interest" description="Disordered" evidence="1">
    <location>
        <begin position="47"/>
        <end position="100"/>
    </location>
</feature>
<dbReference type="GeneID" id="17268928"/>
<feature type="compositionally biased region" description="Basic and acidic residues" evidence="1">
    <location>
        <begin position="150"/>
        <end position="161"/>
    </location>
</feature>
<dbReference type="Proteomes" id="UP000013827">
    <property type="component" value="Unassembled WGS sequence"/>
</dbReference>
<dbReference type="KEGG" id="ehx:EMIHUDRAFT_239755"/>
<organism evidence="2 3">
    <name type="scientific">Emiliania huxleyi (strain CCMP1516)</name>
    <dbReference type="NCBI Taxonomy" id="280463"/>
    <lineage>
        <taxon>Eukaryota</taxon>
        <taxon>Haptista</taxon>
        <taxon>Haptophyta</taxon>
        <taxon>Prymnesiophyceae</taxon>
        <taxon>Isochrysidales</taxon>
        <taxon>Noelaerhabdaceae</taxon>
        <taxon>Emiliania</taxon>
    </lineage>
</organism>
<evidence type="ECO:0000313" key="2">
    <source>
        <dbReference type="EnsemblProtists" id="EOD23382"/>
    </source>
</evidence>
<name>A0A0D3JIP7_EMIH1</name>
<dbReference type="EnsemblProtists" id="EOD23382">
    <property type="protein sequence ID" value="EOD23382"/>
    <property type="gene ID" value="EMIHUDRAFT_239755"/>
</dbReference>
<reference evidence="3" key="1">
    <citation type="journal article" date="2013" name="Nature">
        <title>Pan genome of the phytoplankton Emiliania underpins its global distribution.</title>
        <authorList>
            <person name="Read B.A."/>
            <person name="Kegel J."/>
            <person name="Klute M.J."/>
            <person name="Kuo A."/>
            <person name="Lefebvre S.C."/>
            <person name="Maumus F."/>
            <person name="Mayer C."/>
            <person name="Miller J."/>
            <person name="Monier A."/>
            <person name="Salamov A."/>
            <person name="Young J."/>
            <person name="Aguilar M."/>
            <person name="Claverie J.M."/>
            <person name="Frickenhaus S."/>
            <person name="Gonzalez K."/>
            <person name="Herman E.K."/>
            <person name="Lin Y.C."/>
            <person name="Napier J."/>
            <person name="Ogata H."/>
            <person name="Sarno A.F."/>
            <person name="Shmutz J."/>
            <person name="Schroeder D."/>
            <person name="de Vargas C."/>
            <person name="Verret F."/>
            <person name="von Dassow P."/>
            <person name="Valentin K."/>
            <person name="Van de Peer Y."/>
            <person name="Wheeler G."/>
            <person name="Dacks J.B."/>
            <person name="Delwiche C.F."/>
            <person name="Dyhrman S.T."/>
            <person name="Glockner G."/>
            <person name="John U."/>
            <person name="Richards T."/>
            <person name="Worden A.Z."/>
            <person name="Zhang X."/>
            <person name="Grigoriev I.V."/>
            <person name="Allen A.E."/>
            <person name="Bidle K."/>
            <person name="Borodovsky M."/>
            <person name="Bowler C."/>
            <person name="Brownlee C."/>
            <person name="Cock J.M."/>
            <person name="Elias M."/>
            <person name="Gladyshev V.N."/>
            <person name="Groth M."/>
            <person name="Guda C."/>
            <person name="Hadaegh A."/>
            <person name="Iglesias-Rodriguez M.D."/>
            <person name="Jenkins J."/>
            <person name="Jones B.M."/>
            <person name="Lawson T."/>
            <person name="Leese F."/>
            <person name="Lindquist E."/>
            <person name="Lobanov A."/>
            <person name="Lomsadze A."/>
            <person name="Malik S.B."/>
            <person name="Marsh M.E."/>
            <person name="Mackinder L."/>
            <person name="Mock T."/>
            <person name="Mueller-Roeber B."/>
            <person name="Pagarete A."/>
            <person name="Parker M."/>
            <person name="Probert I."/>
            <person name="Quesneville H."/>
            <person name="Raines C."/>
            <person name="Rensing S.A."/>
            <person name="Riano-Pachon D.M."/>
            <person name="Richier S."/>
            <person name="Rokitta S."/>
            <person name="Shiraiwa Y."/>
            <person name="Soanes D.M."/>
            <person name="van der Giezen M."/>
            <person name="Wahlund T.M."/>
            <person name="Williams B."/>
            <person name="Wilson W."/>
            <person name="Wolfe G."/>
            <person name="Wurch L.L."/>
        </authorList>
    </citation>
    <scope>NUCLEOTIDE SEQUENCE</scope>
</reference>